<organism evidence="1">
    <name type="scientific">marine sediment metagenome</name>
    <dbReference type="NCBI Taxonomy" id="412755"/>
    <lineage>
        <taxon>unclassified sequences</taxon>
        <taxon>metagenomes</taxon>
        <taxon>ecological metagenomes</taxon>
    </lineage>
</organism>
<dbReference type="Pfam" id="PF04454">
    <property type="entry name" value="Linocin_M18"/>
    <property type="match status" value="1"/>
</dbReference>
<proteinExistence type="predicted"/>
<reference evidence="1" key="1">
    <citation type="journal article" date="2015" name="Nature">
        <title>Complex archaea that bridge the gap between prokaryotes and eukaryotes.</title>
        <authorList>
            <person name="Spang A."/>
            <person name="Saw J.H."/>
            <person name="Jorgensen S.L."/>
            <person name="Zaremba-Niedzwiedzka K."/>
            <person name="Martijn J."/>
            <person name="Lind A.E."/>
            <person name="van Eijk R."/>
            <person name="Schleper C."/>
            <person name="Guy L."/>
            <person name="Ettema T.J."/>
        </authorList>
    </citation>
    <scope>NUCLEOTIDE SEQUENCE</scope>
</reference>
<dbReference type="AlphaFoldDB" id="A0A0F9DJW3"/>
<name>A0A0F9DJW3_9ZZZZ</name>
<evidence type="ECO:0000313" key="1">
    <source>
        <dbReference type="EMBL" id="KKL54126.1"/>
    </source>
</evidence>
<accession>A0A0F9DJW3</accession>
<dbReference type="InterPro" id="IPR007544">
    <property type="entry name" value="ENCAP"/>
</dbReference>
<feature type="non-terminal residue" evidence="1">
    <location>
        <position position="344"/>
    </location>
</feature>
<protein>
    <submittedName>
        <fullName evidence="1">Uncharacterized protein</fullName>
    </submittedName>
</protein>
<dbReference type="EMBL" id="LAZR01031310">
    <property type="protein sequence ID" value="KKL54126.1"/>
    <property type="molecule type" value="Genomic_DNA"/>
</dbReference>
<comment type="caution">
    <text evidence="1">The sequence shown here is derived from an EMBL/GenBank/DDBJ whole genome shotgun (WGS) entry which is preliminary data.</text>
</comment>
<dbReference type="Gene3D" id="3.30.2400.30">
    <property type="match status" value="1"/>
</dbReference>
<sequence>MNEIGRAQLSTDRDFFQMLGNGYSRVQNARVSPKRLELWQKHYGLARTNGRSVPESQQYADFAASPWRALRNVRPDDQIRTMNALLGKDDWLELDDLVVSVARQRLIGVGDLQSLGLVKRLGGWGTKVSTWQEGTQADAANVSMGFEADENAQRQKYAEKGAPVPIIHQEFHFDARDMDAASSGSIPIDLTHAAEAAASVAEAEEELLFNGGSIKAAGHTLFGYTTHTDRQTGTASGVWSTDINTTDEILITIRAMVAKARAHNHNGPYNLYVEGSSWDDMEQIYTDGSGQRAIDRAERLGGFSPGSIKRSQKLAAGNVVLVQMDRTVIDIAIAQELMTIQWEG</sequence>
<gene>
    <name evidence="1" type="ORF">LCGC14_2268520</name>
</gene>